<proteinExistence type="predicted"/>
<protein>
    <submittedName>
        <fullName evidence="1">Uncharacterized protein</fullName>
    </submittedName>
</protein>
<sequence length="120" mass="14517">MGKWHRWTDEEREIIRRDYRHTHESRRELAKKISLMSGDKVTEFAVAGQISMMGIAKRDDRRPWTPREKERLAEIIHQYNPRKVARMMHRSLNSVVVQSKRQNASRRVRDGWFTKREVCE</sequence>
<name>X1VQ27_9ZZZZ</name>
<dbReference type="EMBL" id="BARW01029601">
    <property type="protein sequence ID" value="GAJ11260.1"/>
    <property type="molecule type" value="Genomic_DNA"/>
</dbReference>
<dbReference type="AlphaFoldDB" id="X1VQ27"/>
<feature type="non-terminal residue" evidence="1">
    <location>
        <position position="120"/>
    </location>
</feature>
<reference evidence="1" key="1">
    <citation type="journal article" date="2014" name="Front. Microbiol.">
        <title>High frequency of phylogenetically diverse reductive dehalogenase-homologous genes in deep subseafloor sedimentary metagenomes.</title>
        <authorList>
            <person name="Kawai M."/>
            <person name="Futagami T."/>
            <person name="Toyoda A."/>
            <person name="Takaki Y."/>
            <person name="Nishi S."/>
            <person name="Hori S."/>
            <person name="Arai W."/>
            <person name="Tsubouchi T."/>
            <person name="Morono Y."/>
            <person name="Uchiyama I."/>
            <person name="Ito T."/>
            <person name="Fujiyama A."/>
            <person name="Inagaki F."/>
            <person name="Takami H."/>
        </authorList>
    </citation>
    <scope>NUCLEOTIDE SEQUENCE</scope>
    <source>
        <strain evidence="1">Expedition CK06-06</strain>
    </source>
</reference>
<gene>
    <name evidence="1" type="ORF">S12H4_47529</name>
</gene>
<comment type="caution">
    <text evidence="1">The sequence shown here is derived from an EMBL/GenBank/DDBJ whole genome shotgun (WGS) entry which is preliminary data.</text>
</comment>
<evidence type="ECO:0000313" key="1">
    <source>
        <dbReference type="EMBL" id="GAJ11260.1"/>
    </source>
</evidence>
<accession>X1VQ27</accession>
<organism evidence="1">
    <name type="scientific">marine sediment metagenome</name>
    <dbReference type="NCBI Taxonomy" id="412755"/>
    <lineage>
        <taxon>unclassified sequences</taxon>
        <taxon>metagenomes</taxon>
        <taxon>ecological metagenomes</taxon>
    </lineage>
</organism>